<gene>
    <name evidence="2" type="ORF">ATL17_3204</name>
</gene>
<dbReference type="Proteomes" id="UP000295391">
    <property type="component" value="Unassembled WGS sequence"/>
</dbReference>
<dbReference type="RefSeq" id="WP_133573769.1">
    <property type="nucleotide sequence ID" value="NZ_SNYR01000003.1"/>
</dbReference>
<keyword evidence="1" id="KW-0812">Transmembrane</keyword>
<dbReference type="AlphaFoldDB" id="A0A4R6VK87"/>
<comment type="caution">
    <text evidence="2">The sequence shown here is derived from an EMBL/GenBank/DDBJ whole genome shotgun (WGS) entry which is preliminary data.</text>
</comment>
<sequence length="169" mass="19145">MRGIVFIMFFAIGGIVGAQFPGFTSQYEQRLDGAIEELRTIITRFDEDAAEQNLTRQQALETYDRASDEFLVKQGSSMRQIFTRFDKLTTHQETLQNANIAEQAMGFVQYFDPELAQATWAQYDVSVPLNPEGGLFAFLGGVAAWFAALCGWTVARLPFRRRNRVRISS</sequence>
<keyword evidence="1" id="KW-0472">Membrane</keyword>
<proteinExistence type="predicted"/>
<dbReference type="InterPro" id="IPR022584">
    <property type="entry name" value="DUF2937"/>
</dbReference>
<dbReference type="EMBL" id="SNYR01000003">
    <property type="protein sequence ID" value="TDQ62099.1"/>
    <property type="molecule type" value="Genomic_DNA"/>
</dbReference>
<dbReference type="Pfam" id="PF11157">
    <property type="entry name" value="DUF2937"/>
    <property type="match status" value="1"/>
</dbReference>
<reference evidence="2 3" key="1">
    <citation type="submission" date="2019-03" db="EMBL/GenBank/DDBJ databases">
        <title>Genomic Encyclopedia of Type Strains, Phase III (KMG-III): the genomes of soil and plant-associated and newly described type strains.</title>
        <authorList>
            <person name="Whitman W."/>
        </authorList>
    </citation>
    <scope>NUCLEOTIDE SEQUENCE [LARGE SCALE GENOMIC DNA]</scope>
    <source>
        <strain evidence="2 3">CGMCC 1.7002</strain>
    </source>
</reference>
<organism evidence="2 3">
    <name type="scientific">Maritalea mobilis</name>
    <dbReference type="NCBI Taxonomy" id="483324"/>
    <lineage>
        <taxon>Bacteria</taxon>
        <taxon>Pseudomonadati</taxon>
        <taxon>Pseudomonadota</taxon>
        <taxon>Alphaproteobacteria</taxon>
        <taxon>Hyphomicrobiales</taxon>
        <taxon>Devosiaceae</taxon>
        <taxon>Maritalea</taxon>
    </lineage>
</organism>
<evidence type="ECO:0008006" key="4">
    <source>
        <dbReference type="Google" id="ProtNLM"/>
    </source>
</evidence>
<keyword evidence="3" id="KW-1185">Reference proteome</keyword>
<dbReference type="OrthoDB" id="193051at2"/>
<name>A0A4R6VK87_9HYPH</name>
<accession>A0A4R6VK87</accession>
<feature type="transmembrane region" description="Helical" evidence="1">
    <location>
        <begin position="135"/>
        <end position="159"/>
    </location>
</feature>
<evidence type="ECO:0000313" key="2">
    <source>
        <dbReference type="EMBL" id="TDQ62099.1"/>
    </source>
</evidence>
<protein>
    <recommendedName>
        <fullName evidence="4">DUF2937 family protein</fullName>
    </recommendedName>
</protein>
<evidence type="ECO:0000313" key="3">
    <source>
        <dbReference type="Proteomes" id="UP000295391"/>
    </source>
</evidence>
<evidence type="ECO:0000256" key="1">
    <source>
        <dbReference type="SAM" id="Phobius"/>
    </source>
</evidence>
<keyword evidence="1" id="KW-1133">Transmembrane helix</keyword>